<feature type="domain" description="PAS" evidence="16">
    <location>
        <begin position="426"/>
        <end position="471"/>
    </location>
</feature>
<dbReference type="OrthoDB" id="9784397at2"/>
<evidence type="ECO:0000256" key="13">
    <source>
        <dbReference type="ARBA" id="ARBA00023136"/>
    </source>
</evidence>
<dbReference type="InterPro" id="IPR000700">
    <property type="entry name" value="PAS-assoc_C"/>
</dbReference>
<sequence>MSEKTWRLSMMVAPLVMLLFYFAFYENLSIHARLEASNRREVQQAVGGRLEGYIDELLMLSRAAASLDSIHEQDRSSLHRRLVNLAQDFPFVSNIVFINSRGVVVDSLRGQPGARVPDLRAIKETLDGNAIVSNVTRGFLLKRPLIYAQSPVIGQNGQISGVVAVSVTIDDLESSLAGLTLQDTRVILMDGLGNLIFHSGTPFTAEENKDLPPQLRTFPLNQEQSIFLDGNSYIVYVSPVRNTAWRLALVKQVATIPELAISVTLRNTLILLTALLLAPGMYKYYQIRHKHFLAETRVQKESMERSFILDMLNSTPLAILTVDNNMYVSYANKAWEELTGYNETEVLGLSTLEIENLLRIQALPGQKLTPPKDGEMFACRHVIIRRKNGEKINVVQDNCPFMRGTGREGTVLFFQDVSTMVKYHTLKQTSDTVLEQMLGGVMVVDETGRLTMLNRAAERILNLPGEGVLGRFIPEIFPGTGKEHLLTVRAMETMQKAGPLEVKYQIGGREYWLLVSADVLTDALGNFTGVVTVFHDITELHKQQELDQQREKLAMVGQMAAGMAHELRNPLTSVKGFAQLLSSRLKDTKNQEYLDIIIQEIDRINEIIKDFLLLARPRTPKGEPLDINQLLGQLSILVESQCILMQVTLEKKLTPDLPLIKAEGDQLKQVFLNLTHNALQAMESSPRRVLTLATGREGDYVVISVRDTGQGMSEEVLSRLGTPFFTTKETGTGLGLTVSYRIVENHRGRVEIHSRPGQGTEFRVCFPALTARENVLAGN</sequence>
<dbReference type="InterPro" id="IPR003594">
    <property type="entry name" value="HATPase_dom"/>
</dbReference>
<dbReference type="AlphaFoldDB" id="A0A1B7LHS1"/>
<evidence type="ECO:0000256" key="12">
    <source>
        <dbReference type="ARBA" id="ARBA00023012"/>
    </source>
</evidence>
<reference evidence="18 19" key="1">
    <citation type="submission" date="2016-04" db="EMBL/GenBank/DDBJ databases">
        <authorList>
            <person name="Evans L.H."/>
            <person name="Alamgir A."/>
            <person name="Owens N."/>
            <person name="Weber N.D."/>
            <person name="Virtaneva K."/>
            <person name="Barbian K."/>
            <person name="Babar A."/>
            <person name="Rosenke K."/>
        </authorList>
    </citation>
    <scope>NUCLEOTIDE SEQUENCE [LARGE SCALE GENOMIC DNA]</scope>
    <source>
        <strain evidence="18 19">LMa1</strain>
    </source>
</reference>
<dbReference type="Pfam" id="PF00512">
    <property type="entry name" value="HisKA"/>
    <property type="match status" value="1"/>
</dbReference>
<dbReference type="InterPro" id="IPR029151">
    <property type="entry name" value="Sensor-like_sf"/>
</dbReference>
<comment type="subcellular location">
    <subcellularLocation>
        <location evidence="2">Cell membrane</location>
        <topology evidence="2">Multi-pass membrane protein</topology>
    </subcellularLocation>
</comment>
<keyword evidence="7 14" id="KW-0812">Transmembrane</keyword>
<evidence type="ECO:0000313" key="18">
    <source>
        <dbReference type="EMBL" id="OAT85851.1"/>
    </source>
</evidence>
<dbReference type="InterPro" id="IPR036890">
    <property type="entry name" value="HATPase_C_sf"/>
</dbReference>
<dbReference type="InterPro" id="IPR033479">
    <property type="entry name" value="dCache_1"/>
</dbReference>
<accession>A0A1B7LHS1</accession>
<dbReference type="InterPro" id="IPR005467">
    <property type="entry name" value="His_kinase_dom"/>
</dbReference>
<dbReference type="Gene3D" id="1.10.287.130">
    <property type="match status" value="1"/>
</dbReference>
<evidence type="ECO:0000256" key="9">
    <source>
        <dbReference type="ARBA" id="ARBA00022777"/>
    </source>
</evidence>
<evidence type="ECO:0000256" key="2">
    <source>
        <dbReference type="ARBA" id="ARBA00004651"/>
    </source>
</evidence>
<dbReference type="Gene3D" id="3.30.450.20">
    <property type="entry name" value="PAS domain"/>
    <property type="match status" value="3"/>
</dbReference>
<evidence type="ECO:0000256" key="11">
    <source>
        <dbReference type="ARBA" id="ARBA00022989"/>
    </source>
</evidence>
<dbReference type="CDD" id="cd18773">
    <property type="entry name" value="PDC1_HK_sensor"/>
    <property type="match status" value="1"/>
</dbReference>
<dbReference type="InterPro" id="IPR004358">
    <property type="entry name" value="Sig_transdc_His_kin-like_C"/>
</dbReference>
<evidence type="ECO:0000259" key="17">
    <source>
        <dbReference type="PROSITE" id="PS50113"/>
    </source>
</evidence>
<keyword evidence="13 14" id="KW-0472">Membrane</keyword>
<dbReference type="GO" id="GO:0005524">
    <property type="term" value="F:ATP binding"/>
    <property type="evidence" value="ECO:0007669"/>
    <property type="project" value="UniProtKB-KW"/>
</dbReference>
<dbReference type="STRING" id="1838280.A6M21_05075"/>
<dbReference type="InterPro" id="IPR036097">
    <property type="entry name" value="HisK_dim/P_sf"/>
</dbReference>
<dbReference type="PROSITE" id="PS50112">
    <property type="entry name" value="PAS"/>
    <property type="match status" value="2"/>
</dbReference>
<dbReference type="SMART" id="SM00388">
    <property type="entry name" value="HisKA"/>
    <property type="match status" value="1"/>
</dbReference>
<keyword evidence="10" id="KW-0067">ATP-binding</keyword>
<dbReference type="NCBIfam" id="TIGR00229">
    <property type="entry name" value="sensory_box"/>
    <property type="match status" value="2"/>
</dbReference>
<dbReference type="RefSeq" id="WP_066666591.1">
    <property type="nucleotide sequence ID" value="NZ_LYVF01000047.1"/>
</dbReference>
<evidence type="ECO:0000256" key="6">
    <source>
        <dbReference type="ARBA" id="ARBA00022679"/>
    </source>
</evidence>
<keyword evidence="11 14" id="KW-1133">Transmembrane helix</keyword>
<evidence type="ECO:0000256" key="3">
    <source>
        <dbReference type="ARBA" id="ARBA00012438"/>
    </source>
</evidence>
<comment type="caution">
    <text evidence="18">The sequence shown here is derived from an EMBL/GenBank/DDBJ whole genome shotgun (WGS) entry which is preliminary data.</text>
</comment>
<evidence type="ECO:0000256" key="7">
    <source>
        <dbReference type="ARBA" id="ARBA00022692"/>
    </source>
</evidence>
<dbReference type="SUPFAM" id="SSF55785">
    <property type="entry name" value="PYP-like sensor domain (PAS domain)"/>
    <property type="match status" value="2"/>
</dbReference>
<dbReference type="Proteomes" id="UP000078532">
    <property type="component" value="Unassembled WGS sequence"/>
</dbReference>
<dbReference type="SUPFAM" id="SSF47384">
    <property type="entry name" value="Homodimeric domain of signal transducing histidine kinase"/>
    <property type="match status" value="1"/>
</dbReference>
<proteinExistence type="predicted"/>
<evidence type="ECO:0000256" key="1">
    <source>
        <dbReference type="ARBA" id="ARBA00000085"/>
    </source>
</evidence>
<protein>
    <recommendedName>
        <fullName evidence="3">histidine kinase</fullName>
        <ecNumber evidence="3">2.7.13.3</ecNumber>
    </recommendedName>
</protein>
<keyword evidence="4" id="KW-1003">Cell membrane</keyword>
<dbReference type="Pfam" id="PF00989">
    <property type="entry name" value="PAS"/>
    <property type="match status" value="2"/>
</dbReference>
<dbReference type="Gene3D" id="3.30.565.10">
    <property type="entry name" value="Histidine kinase-like ATPase, C-terminal domain"/>
    <property type="match status" value="1"/>
</dbReference>
<evidence type="ECO:0000256" key="10">
    <source>
        <dbReference type="ARBA" id="ARBA00022840"/>
    </source>
</evidence>
<keyword evidence="19" id="KW-1185">Reference proteome</keyword>
<dbReference type="PROSITE" id="PS50109">
    <property type="entry name" value="HIS_KIN"/>
    <property type="match status" value="1"/>
</dbReference>
<dbReference type="CDD" id="cd00082">
    <property type="entry name" value="HisKA"/>
    <property type="match status" value="1"/>
</dbReference>
<evidence type="ECO:0000313" key="19">
    <source>
        <dbReference type="Proteomes" id="UP000078532"/>
    </source>
</evidence>
<feature type="domain" description="Histidine kinase" evidence="15">
    <location>
        <begin position="562"/>
        <end position="770"/>
    </location>
</feature>
<evidence type="ECO:0000256" key="8">
    <source>
        <dbReference type="ARBA" id="ARBA00022741"/>
    </source>
</evidence>
<evidence type="ECO:0000259" key="16">
    <source>
        <dbReference type="PROSITE" id="PS50112"/>
    </source>
</evidence>
<feature type="transmembrane region" description="Helical" evidence="14">
    <location>
        <begin position="6"/>
        <end position="24"/>
    </location>
</feature>
<dbReference type="Pfam" id="PF02743">
    <property type="entry name" value="dCache_1"/>
    <property type="match status" value="1"/>
</dbReference>
<gene>
    <name evidence="18" type="ORF">A6M21_05075</name>
</gene>
<dbReference type="InterPro" id="IPR013767">
    <property type="entry name" value="PAS_fold"/>
</dbReference>
<dbReference type="EC" id="2.7.13.3" evidence="3"/>
<keyword evidence="8" id="KW-0547">Nucleotide-binding</keyword>
<dbReference type="Pfam" id="PF02518">
    <property type="entry name" value="HATPase_c"/>
    <property type="match status" value="1"/>
</dbReference>
<dbReference type="PRINTS" id="PR00344">
    <property type="entry name" value="BCTRLSENSOR"/>
</dbReference>
<dbReference type="PANTHER" id="PTHR43065">
    <property type="entry name" value="SENSOR HISTIDINE KINASE"/>
    <property type="match status" value="1"/>
</dbReference>
<dbReference type="PROSITE" id="PS50113">
    <property type="entry name" value="PAC"/>
    <property type="match status" value="1"/>
</dbReference>
<evidence type="ECO:0000256" key="14">
    <source>
        <dbReference type="SAM" id="Phobius"/>
    </source>
</evidence>
<feature type="domain" description="PAS" evidence="16">
    <location>
        <begin position="304"/>
        <end position="352"/>
    </location>
</feature>
<organism evidence="18 19">
    <name type="scientific">Desulfotomaculum copahuensis</name>
    <dbReference type="NCBI Taxonomy" id="1838280"/>
    <lineage>
        <taxon>Bacteria</taxon>
        <taxon>Bacillati</taxon>
        <taxon>Bacillota</taxon>
        <taxon>Clostridia</taxon>
        <taxon>Eubacteriales</taxon>
        <taxon>Desulfotomaculaceae</taxon>
        <taxon>Desulfotomaculum</taxon>
    </lineage>
</organism>
<dbReference type="InterPro" id="IPR035965">
    <property type="entry name" value="PAS-like_dom_sf"/>
</dbReference>
<dbReference type="GO" id="GO:0006355">
    <property type="term" value="P:regulation of DNA-templated transcription"/>
    <property type="evidence" value="ECO:0007669"/>
    <property type="project" value="InterPro"/>
</dbReference>
<dbReference type="EMBL" id="LYVF01000047">
    <property type="protein sequence ID" value="OAT85851.1"/>
    <property type="molecule type" value="Genomic_DNA"/>
</dbReference>
<dbReference type="GO" id="GO:0005886">
    <property type="term" value="C:plasma membrane"/>
    <property type="evidence" value="ECO:0007669"/>
    <property type="project" value="UniProtKB-SubCell"/>
</dbReference>
<keyword evidence="6" id="KW-0808">Transferase</keyword>
<dbReference type="PANTHER" id="PTHR43065:SF10">
    <property type="entry name" value="PEROXIDE STRESS-ACTIVATED HISTIDINE KINASE MAK3"/>
    <property type="match status" value="1"/>
</dbReference>
<comment type="catalytic activity">
    <reaction evidence="1">
        <text>ATP + protein L-histidine = ADP + protein N-phospho-L-histidine.</text>
        <dbReference type="EC" id="2.7.13.3"/>
    </reaction>
</comment>
<name>A0A1B7LHS1_9FIRM</name>
<dbReference type="InterPro" id="IPR000014">
    <property type="entry name" value="PAS"/>
</dbReference>
<dbReference type="SUPFAM" id="SSF103190">
    <property type="entry name" value="Sensory domain-like"/>
    <property type="match status" value="1"/>
</dbReference>
<keyword evidence="12" id="KW-0902">Two-component regulatory system</keyword>
<evidence type="ECO:0000256" key="4">
    <source>
        <dbReference type="ARBA" id="ARBA00022475"/>
    </source>
</evidence>
<dbReference type="InterPro" id="IPR003661">
    <property type="entry name" value="HisK_dim/P_dom"/>
</dbReference>
<dbReference type="SMART" id="SM00387">
    <property type="entry name" value="HATPase_c"/>
    <property type="match status" value="1"/>
</dbReference>
<feature type="domain" description="PAC" evidence="17">
    <location>
        <begin position="496"/>
        <end position="549"/>
    </location>
</feature>
<dbReference type="GO" id="GO:0000155">
    <property type="term" value="F:phosphorelay sensor kinase activity"/>
    <property type="evidence" value="ECO:0007669"/>
    <property type="project" value="InterPro"/>
</dbReference>
<dbReference type="SMART" id="SM00091">
    <property type="entry name" value="PAS"/>
    <property type="match status" value="2"/>
</dbReference>
<keyword evidence="5" id="KW-0597">Phosphoprotein</keyword>
<dbReference type="CDD" id="cd00130">
    <property type="entry name" value="PAS"/>
    <property type="match status" value="2"/>
</dbReference>
<dbReference type="SUPFAM" id="SSF55874">
    <property type="entry name" value="ATPase domain of HSP90 chaperone/DNA topoisomerase II/histidine kinase"/>
    <property type="match status" value="1"/>
</dbReference>
<evidence type="ECO:0000256" key="5">
    <source>
        <dbReference type="ARBA" id="ARBA00022553"/>
    </source>
</evidence>
<evidence type="ECO:0000259" key="15">
    <source>
        <dbReference type="PROSITE" id="PS50109"/>
    </source>
</evidence>
<keyword evidence="9" id="KW-0418">Kinase</keyword>